<gene>
    <name evidence="18" type="primary">ND4</name>
</gene>
<evidence type="ECO:0000256" key="4">
    <source>
        <dbReference type="ARBA" id="ARBA00021006"/>
    </source>
</evidence>
<evidence type="ECO:0000256" key="14">
    <source>
        <dbReference type="ARBA" id="ARBA00023136"/>
    </source>
</evidence>
<protein>
    <recommendedName>
        <fullName evidence="4 16">NADH-ubiquinone oxidoreductase chain 4</fullName>
        <ecNumber evidence="3 16">7.1.1.2</ecNumber>
    </recommendedName>
</protein>
<evidence type="ECO:0000256" key="1">
    <source>
        <dbReference type="ARBA" id="ARBA00004225"/>
    </source>
</evidence>
<dbReference type="GO" id="GO:0008137">
    <property type="term" value="F:NADH dehydrogenase (ubiquinone) activity"/>
    <property type="evidence" value="ECO:0007669"/>
    <property type="project" value="UniProtKB-UniRule"/>
</dbReference>
<feature type="transmembrane region" description="Helical" evidence="16">
    <location>
        <begin position="172"/>
        <end position="194"/>
    </location>
</feature>
<feature type="transmembrane region" description="Helical" evidence="16">
    <location>
        <begin position="103"/>
        <end position="122"/>
    </location>
</feature>
<geneLocation type="mitochondrion" evidence="18"/>
<evidence type="ECO:0000256" key="7">
    <source>
        <dbReference type="ARBA" id="ARBA00022692"/>
    </source>
</evidence>
<comment type="subcellular location">
    <subcellularLocation>
        <location evidence="1 16">Mitochondrion membrane</location>
        <topology evidence="1 16">Multi-pass membrane protein</topology>
    </subcellularLocation>
</comment>
<keyword evidence="14 16" id="KW-0472">Membrane</keyword>
<feature type="transmembrane region" description="Helical" evidence="16">
    <location>
        <begin position="51"/>
        <end position="71"/>
    </location>
</feature>
<feature type="transmembrane region" description="Helical" evidence="16">
    <location>
        <begin position="412"/>
        <end position="433"/>
    </location>
</feature>
<dbReference type="EC" id="7.1.1.2" evidence="3 16"/>
<feature type="transmembrane region" description="Helical" evidence="16">
    <location>
        <begin position="365"/>
        <end position="387"/>
    </location>
</feature>
<evidence type="ECO:0000256" key="13">
    <source>
        <dbReference type="ARBA" id="ARBA00023128"/>
    </source>
</evidence>
<feature type="transmembrane region" description="Helical" evidence="16">
    <location>
        <begin position="134"/>
        <end position="152"/>
    </location>
</feature>
<evidence type="ECO:0000256" key="15">
    <source>
        <dbReference type="ARBA" id="ARBA00049551"/>
    </source>
</evidence>
<evidence type="ECO:0000256" key="12">
    <source>
        <dbReference type="ARBA" id="ARBA00023075"/>
    </source>
</evidence>
<dbReference type="GO" id="GO:0048039">
    <property type="term" value="F:ubiquinone binding"/>
    <property type="evidence" value="ECO:0007669"/>
    <property type="project" value="TreeGrafter"/>
</dbReference>
<name>A0A343B6L5_PINIB</name>
<evidence type="ECO:0000256" key="6">
    <source>
        <dbReference type="ARBA" id="ARBA00022660"/>
    </source>
</evidence>
<keyword evidence="10 16" id="KW-1133">Transmembrane helix</keyword>
<feature type="transmembrane region" description="Helical" evidence="16">
    <location>
        <begin position="78"/>
        <end position="97"/>
    </location>
</feature>
<feature type="transmembrane region" description="Helical" evidence="16">
    <location>
        <begin position="263"/>
        <end position="281"/>
    </location>
</feature>
<keyword evidence="6 16" id="KW-0679">Respiratory chain</keyword>
<organism evidence="18">
    <name type="scientific">Pinctada imbricata</name>
    <name type="common">Atlantic pearl-oyster</name>
    <name type="synonym">Pinctada martensii</name>
    <dbReference type="NCBI Taxonomy" id="66713"/>
    <lineage>
        <taxon>Eukaryota</taxon>
        <taxon>Metazoa</taxon>
        <taxon>Spiralia</taxon>
        <taxon>Lophotrochozoa</taxon>
        <taxon>Mollusca</taxon>
        <taxon>Bivalvia</taxon>
        <taxon>Autobranchia</taxon>
        <taxon>Pteriomorphia</taxon>
        <taxon>Pterioida</taxon>
        <taxon>Pterioidea</taxon>
        <taxon>Pteriidae</taxon>
        <taxon>Pinctada</taxon>
    </lineage>
</organism>
<evidence type="ECO:0000256" key="11">
    <source>
        <dbReference type="ARBA" id="ARBA00023027"/>
    </source>
</evidence>
<dbReference type="AlphaFoldDB" id="A0A343B6L5"/>
<keyword evidence="13 16" id="KW-0496">Mitochondrion</keyword>
<feature type="domain" description="NADH:quinone oxidoreductase/Mrp antiporter transmembrane" evidence="17">
    <location>
        <begin position="100"/>
        <end position="375"/>
    </location>
</feature>
<dbReference type="PANTHER" id="PTHR43507">
    <property type="entry name" value="NADH-UBIQUINONE OXIDOREDUCTASE CHAIN 4"/>
    <property type="match status" value="1"/>
</dbReference>
<accession>A0A343B6L5</accession>
<evidence type="ECO:0000256" key="2">
    <source>
        <dbReference type="ARBA" id="ARBA00009025"/>
    </source>
</evidence>
<keyword evidence="8" id="KW-1278">Translocase</keyword>
<dbReference type="Pfam" id="PF00361">
    <property type="entry name" value="Proton_antipo_M"/>
    <property type="match status" value="1"/>
</dbReference>
<dbReference type="PRINTS" id="PR01437">
    <property type="entry name" value="NUOXDRDTASE4"/>
</dbReference>
<evidence type="ECO:0000256" key="9">
    <source>
        <dbReference type="ARBA" id="ARBA00022982"/>
    </source>
</evidence>
<evidence type="ECO:0000313" key="18">
    <source>
        <dbReference type="EMBL" id="AQQ79854.1"/>
    </source>
</evidence>
<keyword evidence="7 16" id="KW-0812">Transmembrane</keyword>
<dbReference type="InterPro" id="IPR003918">
    <property type="entry name" value="NADH_UbQ_OxRdtase"/>
</dbReference>
<dbReference type="InterPro" id="IPR001750">
    <property type="entry name" value="ND/Mrp_TM"/>
</dbReference>
<comment type="similarity">
    <text evidence="2 16">Belongs to the complex I subunit 4 family.</text>
</comment>
<evidence type="ECO:0000256" key="3">
    <source>
        <dbReference type="ARBA" id="ARBA00012944"/>
    </source>
</evidence>
<evidence type="ECO:0000256" key="8">
    <source>
        <dbReference type="ARBA" id="ARBA00022967"/>
    </source>
</evidence>
<reference evidence="18" key="1">
    <citation type="submission" date="2016-08" db="EMBL/GenBank/DDBJ databases">
        <authorList>
            <person name="Seilhamer J.J."/>
        </authorList>
    </citation>
    <scope>NUCLEOTIDE SEQUENCE</scope>
</reference>
<dbReference type="GO" id="GO:0042773">
    <property type="term" value="P:ATP synthesis coupled electron transport"/>
    <property type="evidence" value="ECO:0007669"/>
    <property type="project" value="InterPro"/>
</dbReference>
<feature type="transmembrane region" description="Helical" evidence="16">
    <location>
        <begin position="231"/>
        <end position="251"/>
    </location>
</feature>
<feature type="transmembrane region" description="Helical" evidence="16">
    <location>
        <begin position="322"/>
        <end position="345"/>
    </location>
</feature>
<dbReference type="EMBL" id="KX669229">
    <property type="protein sequence ID" value="AQQ79854.1"/>
    <property type="molecule type" value="Genomic_DNA"/>
</dbReference>
<keyword evidence="5 16" id="KW-0813">Transport</keyword>
<feature type="transmembrane region" description="Helical" evidence="16">
    <location>
        <begin position="12"/>
        <end position="31"/>
    </location>
</feature>
<comment type="function">
    <text evidence="16">Core subunit of the mitochondrial membrane respiratory chain NADH dehydrogenase (Complex I) which catalyzes electron transfer from NADH through the respiratory chain, using ubiquinone as an electron acceptor. Essential for the catalytic activity and assembly of complex I.</text>
</comment>
<evidence type="ECO:0000256" key="16">
    <source>
        <dbReference type="RuleBase" id="RU003297"/>
    </source>
</evidence>
<keyword evidence="9 16" id="KW-0249">Electron transport</keyword>
<dbReference type="PANTHER" id="PTHR43507:SF20">
    <property type="entry name" value="NADH-UBIQUINONE OXIDOREDUCTASE CHAIN 4"/>
    <property type="match status" value="1"/>
</dbReference>
<keyword evidence="11 16" id="KW-0520">NAD</keyword>
<keyword evidence="12 16" id="KW-0830">Ubiquinone</keyword>
<dbReference type="GO" id="GO:0031966">
    <property type="term" value="C:mitochondrial membrane"/>
    <property type="evidence" value="ECO:0007669"/>
    <property type="project" value="UniProtKB-SubCell"/>
</dbReference>
<feature type="transmembrane region" description="Helical" evidence="16">
    <location>
        <begin position="287"/>
        <end position="310"/>
    </location>
</feature>
<feature type="transmembrane region" description="Helical" evidence="16">
    <location>
        <begin position="206"/>
        <end position="225"/>
    </location>
</feature>
<dbReference type="GO" id="GO:0003954">
    <property type="term" value="F:NADH dehydrogenase activity"/>
    <property type="evidence" value="ECO:0007669"/>
    <property type="project" value="TreeGrafter"/>
</dbReference>
<dbReference type="GO" id="GO:0015990">
    <property type="term" value="P:electron transport coupled proton transport"/>
    <property type="evidence" value="ECO:0007669"/>
    <property type="project" value="TreeGrafter"/>
</dbReference>
<evidence type="ECO:0000259" key="17">
    <source>
        <dbReference type="Pfam" id="PF00361"/>
    </source>
</evidence>
<comment type="catalytic activity">
    <reaction evidence="15 16">
        <text>a ubiquinone + NADH + 5 H(+)(in) = a ubiquinol + NAD(+) + 4 H(+)(out)</text>
        <dbReference type="Rhea" id="RHEA:29091"/>
        <dbReference type="Rhea" id="RHEA-COMP:9565"/>
        <dbReference type="Rhea" id="RHEA-COMP:9566"/>
        <dbReference type="ChEBI" id="CHEBI:15378"/>
        <dbReference type="ChEBI" id="CHEBI:16389"/>
        <dbReference type="ChEBI" id="CHEBI:17976"/>
        <dbReference type="ChEBI" id="CHEBI:57540"/>
        <dbReference type="ChEBI" id="CHEBI:57945"/>
        <dbReference type="EC" id="7.1.1.2"/>
    </reaction>
</comment>
<proteinExistence type="inferred from homology"/>
<sequence>MFISVFLWPSSYLMLWSICLGLVLSVGGKSWEVDMHYEALGSTWDGMSCSLISFHYWLMAVVLISGWGYGLKAHKLGRHFWCCLWGLTVSVQMALSANFFLCFFVFFEASLLPVGVMILLWGSQPERTKAFEYMVVYSLCSGGPFFVGVEYVGMLSPSWFHGVKESVQWSHWLVGGMLLGGLAKLPMFGFHIWLPKAHVEASLEGSLVLAGILLKLGGVQVYRVLVELKGGFSSVLVGFVLLGVWGGVYTSLMCFRQPDVKSVIAYSSVGHMSVVLSSLLVGDLSSLGVSLSMMIGHGFVSCGMFSLAGVSAEASGSRSLYVLKGLGCVYPVMSLFWFVGCGLNMGLPPTLGFSSEIGVLGQLWGYGFSSLLGVLSGVFLSAAYNFFIYSETQHGLHYSGSSFLVRLSVRDMLGFSLCLLPGAMAFFFLPFFFSVLYGSGMATGSVGKPKSPPSWGGWEMGGSYKEGWEELSEWSLARFEG</sequence>
<evidence type="ECO:0000256" key="10">
    <source>
        <dbReference type="ARBA" id="ARBA00022989"/>
    </source>
</evidence>
<evidence type="ECO:0000256" key="5">
    <source>
        <dbReference type="ARBA" id="ARBA00022448"/>
    </source>
</evidence>